<dbReference type="InterPro" id="IPR050121">
    <property type="entry name" value="Cytochrome_P450_monoxygenase"/>
</dbReference>
<evidence type="ECO:0000256" key="5">
    <source>
        <dbReference type="ARBA" id="ARBA00022692"/>
    </source>
</evidence>
<dbReference type="InterPro" id="IPR002401">
    <property type="entry name" value="Cyt_P450_E_grp-I"/>
</dbReference>
<evidence type="ECO:0000256" key="13">
    <source>
        <dbReference type="RuleBase" id="RU000461"/>
    </source>
</evidence>
<keyword evidence="9 12" id="KW-0408">Iron</keyword>
<dbReference type="InterPro" id="IPR017972">
    <property type="entry name" value="Cyt_P450_CS"/>
</dbReference>
<evidence type="ECO:0000256" key="4">
    <source>
        <dbReference type="ARBA" id="ARBA00022617"/>
    </source>
</evidence>
<gene>
    <name evidence="14" type="ORF">UA08_06831</name>
</gene>
<evidence type="ECO:0000256" key="8">
    <source>
        <dbReference type="ARBA" id="ARBA00023002"/>
    </source>
</evidence>
<dbReference type="SUPFAM" id="SSF48264">
    <property type="entry name" value="Cytochrome P450"/>
    <property type="match status" value="1"/>
</dbReference>
<evidence type="ECO:0000256" key="9">
    <source>
        <dbReference type="ARBA" id="ARBA00023004"/>
    </source>
</evidence>
<dbReference type="InterPro" id="IPR001128">
    <property type="entry name" value="Cyt_P450"/>
</dbReference>
<dbReference type="GeneID" id="31006586"/>
<evidence type="ECO:0000313" key="15">
    <source>
        <dbReference type="Proteomes" id="UP000214365"/>
    </source>
</evidence>
<sequence>MATASLLAAAAIALAAYATYLAVARLLLSPLARFPGPRLAALTNWYEFYYDVILQGRFTAHIQALHRRYGPVVRITPTELHVDDPDFFDVLYARDGRRHKYAYFSGRFGYASDSFSTIHHELHQQRRKSLSPFFSAKRIKQFEPVIRVKVGKLCSTLSRYVDDGRVLPLSRAWMALTTDVITEYAFAKSYDQLDSPDFQETLHDALVAIYTTGHFALHFPIVFPILDSLPDWLVTKMEPRLLPVVGLRKDLGRRVGEIRTGLNELHKHADHPTIFHELLHSDLPDEEKTDARLGDEAQLIVAAGLITTSWALSVASFHIINNPAVAAILRRELLSSTSAIEKADLHELEKLPYLHGCVKEGIRLAHGIVTRNPRLAPDVDLQYGEWVIPRNTPISMTNVDVLMNETIYPDPAEFMPERWIDNPQLDRYFVPFGKGSRMCLGVNLALAELYVTIATVFSRFDFELYNTDLSDVQMKHAYLVPYTKWESKGVRVKVKLPEHKN</sequence>
<organism evidence="14 15">
    <name type="scientific">Talaromyces atroroseus</name>
    <dbReference type="NCBI Taxonomy" id="1441469"/>
    <lineage>
        <taxon>Eukaryota</taxon>
        <taxon>Fungi</taxon>
        <taxon>Dikarya</taxon>
        <taxon>Ascomycota</taxon>
        <taxon>Pezizomycotina</taxon>
        <taxon>Eurotiomycetes</taxon>
        <taxon>Eurotiomycetidae</taxon>
        <taxon>Eurotiales</taxon>
        <taxon>Trichocomaceae</taxon>
        <taxon>Talaromyces</taxon>
        <taxon>Talaromyces sect. Trachyspermi</taxon>
    </lineage>
</organism>
<comment type="subcellular location">
    <subcellularLocation>
        <location evidence="2">Membrane</location>
        <topology evidence="2">Single-pass membrane protein</topology>
    </subcellularLocation>
</comment>
<comment type="cofactor">
    <cofactor evidence="1 12">
        <name>heme</name>
        <dbReference type="ChEBI" id="CHEBI:30413"/>
    </cofactor>
</comment>
<evidence type="ECO:0000256" key="1">
    <source>
        <dbReference type="ARBA" id="ARBA00001971"/>
    </source>
</evidence>
<dbReference type="PRINTS" id="PR00385">
    <property type="entry name" value="P450"/>
</dbReference>
<dbReference type="OrthoDB" id="3945418at2759"/>
<dbReference type="Proteomes" id="UP000214365">
    <property type="component" value="Unassembled WGS sequence"/>
</dbReference>
<dbReference type="GO" id="GO:0020037">
    <property type="term" value="F:heme binding"/>
    <property type="evidence" value="ECO:0007669"/>
    <property type="project" value="InterPro"/>
</dbReference>
<keyword evidence="7" id="KW-1133">Transmembrane helix</keyword>
<evidence type="ECO:0000256" key="2">
    <source>
        <dbReference type="ARBA" id="ARBA00004167"/>
    </source>
</evidence>
<evidence type="ECO:0000256" key="7">
    <source>
        <dbReference type="ARBA" id="ARBA00022989"/>
    </source>
</evidence>
<dbReference type="GO" id="GO:0004497">
    <property type="term" value="F:monooxygenase activity"/>
    <property type="evidence" value="ECO:0007669"/>
    <property type="project" value="UniProtKB-KW"/>
</dbReference>
<evidence type="ECO:0008006" key="16">
    <source>
        <dbReference type="Google" id="ProtNLM"/>
    </source>
</evidence>
<dbReference type="InterPro" id="IPR036396">
    <property type="entry name" value="Cyt_P450_sf"/>
</dbReference>
<dbReference type="PANTHER" id="PTHR24305:SF157">
    <property type="entry name" value="N-ACETYLTRYPTOPHAN 6-HYDROXYLASE IVOC-RELATED"/>
    <property type="match status" value="1"/>
</dbReference>
<dbReference type="Pfam" id="PF00067">
    <property type="entry name" value="p450"/>
    <property type="match status" value="1"/>
</dbReference>
<keyword evidence="5" id="KW-0812">Transmembrane</keyword>
<dbReference type="EMBL" id="LFMY01000010">
    <property type="protein sequence ID" value="OKL58151.1"/>
    <property type="molecule type" value="Genomic_DNA"/>
</dbReference>
<keyword evidence="11" id="KW-0472">Membrane</keyword>
<dbReference type="PRINTS" id="PR00463">
    <property type="entry name" value="EP450I"/>
</dbReference>
<evidence type="ECO:0000313" key="14">
    <source>
        <dbReference type="EMBL" id="OKL58151.1"/>
    </source>
</evidence>
<dbReference type="GO" id="GO:0016020">
    <property type="term" value="C:membrane"/>
    <property type="evidence" value="ECO:0007669"/>
    <property type="project" value="UniProtKB-SubCell"/>
</dbReference>
<name>A0A225AAW9_TALAT</name>
<evidence type="ECO:0000256" key="3">
    <source>
        <dbReference type="ARBA" id="ARBA00010617"/>
    </source>
</evidence>
<dbReference type="AlphaFoldDB" id="A0A225AAW9"/>
<keyword evidence="15" id="KW-1185">Reference proteome</keyword>
<dbReference type="FunFam" id="1.10.630.10:FF:000069">
    <property type="entry name" value="Cytochrome P450, putative (Eurofung)"/>
    <property type="match status" value="1"/>
</dbReference>
<dbReference type="CDD" id="cd11062">
    <property type="entry name" value="CYP58-like"/>
    <property type="match status" value="1"/>
</dbReference>
<reference evidence="14 15" key="1">
    <citation type="submission" date="2015-06" db="EMBL/GenBank/DDBJ databases">
        <title>Talaromyces atroroseus IBT 11181 draft genome.</title>
        <authorList>
            <person name="Rasmussen K.B."/>
            <person name="Rasmussen S."/>
            <person name="Petersen B."/>
            <person name="Sicheritz-Ponten T."/>
            <person name="Mortensen U.H."/>
            <person name="Thrane U."/>
        </authorList>
    </citation>
    <scope>NUCLEOTIDE SEQUENCE [LARGE SCALE GENOMIC DNA]</scope>
    <source>
        <strain evidence="14 15">IBT 11181</strain>
    </source>
</reference>
<keyword evidence="4 12" id="KW-0349">Heme</keyword>
<dbReference type="GO" id="GO:0016705">
    <property type="term" value="F:oxidoreductase activity, acting on paired donors, with incorporation or reduction of molecular oxygen"/>
    <property type="evidence" value="ECO:0007669"/>
    <property type="project" value="InterPro"/>
</dbReference>
<feature type="binding site" description="axial binding residue" evidence="12">
    <location>
        <position position="439"/>
    </location>
    <ligand>
        <name>heme</name>
        <dbReference type="ChEBI" id="CHEBI:30413"/>
    </ligand>
    <ligandPart>
        <name>Fe</name>
        <dbReference type="ChEBI" id="CHEBI:18248"/>
    </ligandPart>
</feature>
<dbReference type="Gene3D" id="1.10.630.10">
    <property type="entry name" value="Cytochrome P450"/>
    <property type="match status" value="1"/>
</dbReference>
<evidence type="ECO:0000256" key="11">
    <source>
        <dbReference type="ARBA" id="ARBA00023136"/>
    </source>
</evidence>
<dbReference type="PROSITE" id="PS00086">
    <property type="entry name" value="CYTOCHROME_P450"/>
    <property type="match status" value="1"/>
</dbReference>
<dbReference type="STRING" id="1441469.A0A225AAW9"/>
<comment type="caution">
    <text evidence="14">The sequence shown here is derived from an EMBL/GenBank/DDBJ whole genome shotgun (WGS) entry which is preliminary data.</text>
</comment>
<evidence type="ECO:0000256" key="10">
    <source>
        <dbReference type="ARBA" id="ARBA00023033"/>
    </source>
</evidence>
<evidence type="ECO:0000256" key="12">
    <source>
        <dbReference type="PIRSR" id="PIRSR602401-1"/>
    </source>
</evidence>
<dbReference type="GO" id="GO:0005506">
    <property type="term" value="F:iron ion binding"/>
    <property type="evidence" value="ECO:0007669"/>
    <property type="project" value="InterPro"/>
</dbReference>
<dbReference type="PANTHER" id="PTHR24305">
    <property type="entry name" value="CYTOCHROME P450"/>
    <property type="match status" value="1"/>
</dbReference>
<dbReference type="RefSeq" id="XP_020118272.1">
    <property type="nucleotide sequence ID" value="XM_020269151.1"/>
</dbReference>
<keyword evidence="10 13" id="KW-0503">Monooxygenase</keyword>
<protein>
    <recommendedName>
        <fullName evidence="16">Trichodiene oxygenase</fullName>
    </recommendedName>
</protein>
<keyword evidence="6 12" id="KW-0479">Metal-binding</keyword>
<evidence type="ECO:0000256" key="6">
    <source>
        <dbReference type="ARBA" id="ARBA00022723"/>
    </source>
</evidence>
<proteinExistence type="inferred from homology"/>
<accession>A0A225AAW9</accession>
<keyword evidence="8 13" id="KW-0560">Oxidoreductase</keyword>
<comment type="similarity">
    <text evidence="3 13">Belongs to the cytochrome P450 family.</text>
</comment>